<evidence type="ECO:0000256" key="2">
    <source>
        <dbReference type="ARBA" id="ARBA00023125"/>
    </source>
</evidence>
<feature type="domain" description="HTH tetR-type" evidence="5">
    <location>
        <begin position="12"/>
        <end position="72"/>
    </location>
</feature>
<evidence type="ECO:0000313" key="6">
    <source>
        <dbReference type="EMBL" id="GAA5066363.1"/>
    </source>
</evidence>
<dbReference type="Gene3D" id="1.10.357.10">
    <property type="entry name" value="Tetracycline Repressor, domain 2"/>
    <property type="match status" value="1"/>
</dbReference>
<dbReference type="RefSeq" id="WP_345498991.1">
    <property type="nucleotide sequence ID" value="NZ_BAABJM010000007.1"/>
</dbReference>
<reference evidence="7" key="1">
    <citation type="journal article" date="2019" name="Int. J. Syst. Evol. Microbiol.">
        <title>The Global Catalogue of Microorganisms (GCM) 10K type strain sequencing project: providing services to taxonomists for standard genome sequencing and annotation.</title>
        <authorList>
            <consortium name="The Broad Institute Genomics Platform"/>
            <consortium name="The Broad Institute Genome Sequencing Center for Infectious Disease"/>
            <person name="Wu L."/>
            <person name="Ma J."/>
        </authorList>
    </citation>
    <scope>NUCLEOTIDE SEQUENCE [LARGE SCALE GENOMIC DNA]</scope>
    <source>
        <strain evidence="7">JCM 18298</strain>
    </source>
</reference>
<comment type="caution">
    <text evidence="6">The sequence shown here is derived from an EMBL/GenBank/DDBJ whole genome shotgun (WGS) entry which is preliminary data.</text>
</comment>
<dbReference type="InterPro" id="IPR009057">
    <property type="entry name" value="Homeodomain-like_sf"/>
</dbReference>
<keyword evidence="3" id="KW-0804">Transcription</keyword>
<dbReference type="PANTHER" id="PTHR30055">
    <property type="entry name" value="HTH-TYPE TRANSCRIPTIONAL REGULATOR RUTR"/>
    <property type="match status" value="1"/>
</dbReference>
<dbReference type="Gene3D" id="1.10.10.60">
    <property type="entry name" value="Homeodomain-like"/>
    <property type="match status" value="1"/>
</dbReference>
<keyword evidence="1" id="KW-0805">Transcription regulation</keyword>
<sequence>MEAVGLRELKKRRTRAAILEAAFALFERSGFDGVSVADIAAAAEVSKPTLFAYFPTKEDLVLHRFLDGENDPALIVRHRDAATPPLRALRQNFLDRLTQRDPRTGLNDDPAAVMFHDLLYSTPSLMARLSGYMLDRERDLTDALLSSGWPSDEFTARLVAAQIFAAQRILSNHNARAIRAGRAVDDMYPTAVANADQAFDVIENGHAPRSD</sequence>
<organism evidence="6 7">
    <name type="scientific">Nocardia callitridis</name>
    <dbReference type="NCBI Taxonomy" id="648753"/>
    <lineage>
        <taxon>Bacteria</taxon>
        <taxon>Bacillati</taxon>
        <taxon>Actinomycetota</taxon>
        <taxon>Actinomycetes</taxon>
        <taxon>Mycobacteriales</taxon>
        <taxon>Nocardiaceae</taxon>
        <taxon>Nocardia</taxon>
    </lineage>
</organism>
<dbReference type="InterPro" id="IPR001647">
    <property type="entry name" value="HTH_TetR"/>
</dbReference>
<evidence type="ECO:0000313" key="7">
    <source>
        <dbReference type="Proteomes" id="UP001500603"/>
    </source>
</evidence>
<dbReference type="PROSITE" id="PS01081">
    <property type="entry name" value="HTH_TETR_1"/>
    <property type="match status" value="1"/>
</dbReference>
<dbReference type="InterPro" id="IPR050109">
    <property type="entry name" value="HTH-type_TetR-like_transc_reg"/>
</dbReference>
<dbReference type="Proteomes" id="UP001500603">
    <property type="component" value="Unassembled WGS sequence"/>
</dbReference>
<name>A0ABP9KUS8_9NOCA</name>
<feature type="DNA-binding region" description="H-T-H motif" evidence="4">
    <location>
        <begin position="35"/>
        <end position="54"/>
    </location>
</feature>
<keyword evidence="7" id="KW-1185">Reference proteome</keyword>
<dbReference type="EMBL" id="BAABJM010000007">
    <property type="protein sequence ID" value="GAA5066363.1"/>
    <property type="molecule type" value="Genomic_DNA"/>
</dbReference>
<evidence type="ECO:0000259" key="5">
    <source>
        <dbReference type="PROSITE" id="PS50977"/>
    </source>
</evidence>
<dbReference type="PRINTS" id="PR00455">
    <property type="entry name" value="HTHTETR"/>
</dbReference>
<evidence type="ECO:0000256" key="1">
    <source>
        <dbReference type="ARBA" id="ARBA00023015"/>
    </source>
</evidence>
<dbReference type="SUPFAM" id="SSF46689">
    <property type="entry name" value="Homeodomain-like"/>
    <property type="match status" value="1"/>
</dbReference>
<accession>A0ABP9KUS8</accession>
<dbReference type="PROSITE" id="PS50977">
    <property type="entry name" value="HTH_TETR_2"/>
    <property type="match status" value="1"/>
</dbReference>
<dbReference type="InterPro" id="IPR023772">
    <property type="entry name" value="DNA-bd_HTH_TetR-type_CS"/>
</dbReference>
<gene>
    <name evidence="6" type="ORF">GCM10023318_54440</name>
</gene>
<keyword evidence="2 4" id="KW-0238">DNA-binding</keyword>
<evidence type="ECO:0000256" key="3">
    <source>
        <dbReference type="ARBA" id="ARBA00023163"/>
    </source>
</evidence>
<evidence type="ECO:0000256" key="4">
    <source>
        <dbReference type="PROSITE-ProRule" id="PRU00335"/>
    </source>
</evidence>
<proteinExistence type="predicted"/>
<dbReference type="PANTHER" id="PTHR30055:SF234">
    <property type="entry name" value="HTH-TYPE TRANSCRIPTIONAL REGULATOR BETI"/>
    <property type="match status" value="1"/>
</dbReference>
<protein>
    <submittedName>
        <fullName evidence="6">TetR family transcriptional regulator</fullName>
    </submittedName>
</protein>
<dbReference type="Pfam" id="PF00440">
    <property type="entry name" value="TetR_N"/>
    <property type="match status" value="1"/>
</dbReference>